<proteinExistence type="predicted"/>
<dbReference type="GO" id="GO:0016787">
    <property type="term" value="F:hydrolase activity"/>
    <property type="evidence" value="ECO:0007669"/>
    <property type="project" value="UniProtKB-KW"/>
</dbReference>
<dbReference type="Pfam" id="PF07859">
    <property type="entry name" value="Abhydrolase_3"/>
    <property type="match status" value="1"/>
</dbReference>
<protein>
    <submittedName>
        <fullName evidence="3">Alpha/beta hydrolase</fullName>
    </submittedName>
</protein>
<keyword evidence="1 3" id="KW-0378">Hydrolase</keyword>
<feature type="domain" description="Alpha/beta hydrolase fold-3" evidence="2">
    <location>
        <begin position="71"/>
        <end position="276"/>
    </location>
</feature>
<gene>
    <name evidence="3" type="ORF">WB403_08980</name>
</gene>
<dbReference type="InterPro" id="IPR013094">
    <property type="entry name" value="AB_hydrolase_3"/>
</dbReference>
<dbReference type="PANTHER" id="PTHR48081:SF8">
    <property type="entry name" value="ALPHA_BETA HYDROLASE FOLD-3 DOMAIN-CONTAINING PROTEIN-RELATED"/>
    <property type="match status" value="1"/>
</dbReference>
<sequence>MSFSARVQARGVQLLLSGVMTRVHKELRFTDIPKRTETLRVETGAGPVDCTVYRPPADTDPDSAAPAPVYVNFHGGGFIVGRPEQDDHLCRYIAATAGCVVINVDYAVAPQHVFPAAVTQAYDVTEWVVENGPTHGWDGSRIAVGGHSAGANLAAGICRTARDRGTFTPLLQIIDSAPLDQAADPATKRSRIAKPLLSPQLMRIFTAAYVPDPAGLTDPLVSPGLADDLAGLPPALVITAENDRLRDEGDAYAEALEAAGVPVTHRVFEGVDHYFTHTGPVPAGKEAIALMADTLRTALDAAVPDAA</sequence>
<accession>A0ABU8G7Y6</accession>
<evidence type="ECO:0000313" key="4">
    <source>
        <dbReference type="Proteomes" id="UP001365781"/>
    </source>
</evidence>
<evidence type="ECO:0000256" key="1">
    <source>
        <dbReference type="ARBA" id="ARBA00022801"/>
    </source>
</evidence>
<dbReference type="EMBL" id="JBBAYM010000004">
    <property type="protein sequence ID" value="MEI5609297.1"/>
    <property type="molecule type" value="Genomic_DNA"/>
</dbReference>
<dbReference type="Proteomes" id="UP001365781">
    <property type="component" value="Unassembled WGS sequence"/>
</dbReference>
<dbReference type="InterPro" id="IPR050300">
    <property type="entry name" value="GDXG_lipolytic_enzyme"/>
</dbReference>
<keyword evidence="4" id="KW-1185">Reference proteome</keyword>
<dbReference type="InterPro" id="IPR029058">
    <property type="entry name" value="AB_hydrolase_fold"/>
</dbReference>
<name>A0ABU8G7Y6_9ACTN</name>
<dbReference type="SUPFAM" id="SSF53474">
    <property type="entry name" value="alpha/beta-Hydrolases"/>
    <property type="match status" value="1"/>
</dbReference>
<evidence type="ECO:0000259" key="2">
    <source>
        <dbReference type="Pfam" id="PF07859"/>
    </source>
</evidence>
<dbReference type="RefSeq" id="WP_336540816.1">
    <property type="nucleotide sequence ID" value="NZ_JBBAYL010000001.1"/>
</dbReference>
<comment type="caution">
    <text evidence="3">The sequence shown here is derived from an EMBL/GenBank/DDBJ whole genome shotgun (WGS) entry which is preliminary data.</text>
</comment>
<organism evidence="3 4">
    <name type="scientific">Streptomyces brasiliscabiei</name>
    <dbReference type="NCBI Taxonomy" id="2736302"/>
    <lineage>
        <taxon>Bacteria</taxon>
        <taxon>Bacillati</taxon>
        <taxon>Actinomycetota</taxon>
        <taxon>Actinomycetes</taxon>
        <taxon>Kitasatosporales</taxon>
        <taxon>Streptomycetaceae</taxon>
        <taxon>Streptomyces</taxon>
    </lineage>
</organism>
<dbReference type="Gene3D" id="3.40.50.1820">
    <property type="entry name" value="alpha/beta hydrolase"/>
    <property type="match status" value="1"/>
</dbReference>
<reference evidence="3 4" key="1">
    <citation type="submission" date="2024-03" db="EMBL/GenBank/DDBJ databases">
        <title>First Report of Pectobacterium brasiliscabiei causing potato scab in china.</title>
        <authorList>
            <person name="Handique U."/>
        </authorList>
    </citation>
    <scope>NUCLEOTIDE SEQUENCE [LARGE SCALE GENOMIC DNA]</scope>
    <source>
        <strain evidence="3 4">ZRIMU1503</strain>
    </source>
</reference>
<dbReference type="PANTHER" id="PTHR48081">
    <property type="entry name" value="AB HYDROLASE SUPERFAMILY PROTEIN C4A8.06C"/>
    <property type="match status" value="1"/>
</dbReference>
<evidence type="ECO:0000313" key="3">
    <source>
        <dbReference type="EMBL" id="MEI5609297.1"/>
    </source>
</evidence>